<dbReference type="Gene3D" id="3.20.20.70">
    <property type="entry name" value="Aldolase class I"/>
    <property type="match status" value="1"/>
</dbReference>
<evidence type="ECO:0000313" key="6">
    <source>
        <dbReference type="EMBL" id="KGJ54906.1"/>
    </source>
</evidence>
<gene>
    <name evidence="6" type="ORF">CIAN88_01110</name>
</gene>
<keyword evidence="4" id="KW-0456">Lyase</keyword>
<dbReference type="NCBIfam" id="NF005119">
    <property type="entry name" value="PRK06552.1"/>
    <property type="match status" value="1"/>
</dbReference>
<dbReference type="SUPFAM" id="SSF51569">
    <property type="entry name" value="Aldolase"/>
    <property type="match status" value="1"/>
</dbReference>
<dbReference type="InterPro" id="IPR013785">
    <property type="entry name" value="Aldolase_TIM"/>
</dbReference>
<evidence type="ECO:0000256" key="5">
    <source>
        <dbReference type="ARBA" id="ARBA00023277"/>
    </source>
</evidence>
<comment type="similarity">
    <text evidence="2">Belongs to the KHG/KDPG aldolase family.</text>
</comment>
<dbReference type="NCBIfam" id="TIGR01182">
    <property type="entry name" value="eda"/>
    <property type="match status" value="1"/>
</dbReference>
<evidence type="ECO:0000256" key="3">
    <source>
        <dbReference type="ARBA" id="ARBA00011233"/>
    </source>
</evidence>
<dbReference type="Proteomes" id="UP000030008">
    <property type="component" value="Unassembled WGS sequence"/>
</dbReference>
<dbReference type="RefSeq" id="WP_044903464.1">
    <property type="nucleotide sequence ID" value="NZ_JQIF01000005.1"/>
</dbReference>
<comment type="pathway">
    <text evidence="1">Carbohydrate acid metabolism.</text>
</comment>
<dbReference type="Pfam" id="PF01081">
    <property type="entry name" value="Aldolase"/>
    <property type="match status" value="1"/>
</dbReference>
<evidence type="ECO:0000256" key="2">
    <source>
        <dbReference type="ARBA" id="ARBA00006906"/>
    </source>
</evidence>
<evidence type="ECO:0000313" key="7">
    <source>
        <dbReference type="Proteomes" id="UP000030008"/>
    </source>
</evidence>
<protein>
    <submittedName>
        <fullName evidence="6">Ketohydroxyglutarate aldolase</fullName>
    </submittedName>
</protein>
<comment type="caution">
    <text evidence="6">The sequence shown here is derived from an EMBL/GenBank/DDBJ whole genome shotgun (WGS) entry which is preliminary data.</text>
</comment>
<proteinExistence type="inferred from homology"/>
<name>A0A099IBK8_CLOIN</name>
<dbReference type="PANTHER" id="PTHR30246">
    <property type="entry name" value="2-KETO-3-DEOXY-6-PHOSPHOGLUCONATE ALDOLASE"/>
    <property type="match status" value="1"/>
</dbReference>
<dbReference type="CDD" id="cd00452">
    <property type="entry name" value="KDPG_aldolase"/>
    <property type="match status" value="1"/>
</dbReference>
<dbReference type="AlphaFoldDB" id="A0A099IBK8"/>
<comment type="subunit">
    <text evidence="3">Homotrimer.</text>
</comment>
<sequence>MDKTTLLAELKKQRLVAVIRGKDEEEVTNIVDAVYRGGIHFMEITYTIPQAEQVIAHLCKAYEHCDDIIIGAGTCLDIVSARMAISAGAQFVVCPHLDTEVMKLCNSYRVPCFPGAANVKDMLECLRYGADVIKLFPGDTFGPKAVRAFKGPLPQADFMPTGGVSAVNLTEWLDNGAVAVGTGGSLTKGAKAGDFEAVRLEAEKLVNIVRAYDQR</sequence>
<organism evidence="6 7">
    <name type="scientific">Clostridium innocuum</name>
    <dbReference type="NCBI Taxonomy" id="1522"/>
    <lineage>
        <taxon>Bacteria</taxon>
        <taxon>Bacillati</taxon>
        <taxon>Bacillota</taxon>
        <taxon>Clostridia</taxon>
        <taxon>Eubacteriales</taxon>
        <taxon>Clostridiaceae</taxon>
        <taxon>Clostridium</taxon>
    </lineage>
</organism>
<dbReference type="EMBL" id="JQIF01000005">
    <property type="protein sequence ID" value="KGJ54906.1"/>
    <property type="molecule type" value="Genomic_DNA"/>
</dbReference>
<dbReference type="GO" id="GO:0016829">
    <property type="term" value="F:lyase activity"/>
    <property type="evidence" value="ECO:0007669"/>
    <property type="project" value="UniProtKB-KW"/>
</dbReference>
<dbReference type="PANTHER" id="PTHR30246:SF1">
    <property type="entry name" value="2-DEHYDRO-3-DEOXY-6-PHOSPHOGALACTONATE ALDOLASE-RELATED"/>
    <property type="match status" value="1"/>
</dbReference>
<accession>A0A099IBK8</accession>
<dbReference type="InterPro" id="IPR000887">
    <property type="entry name" value="Aldlse_KDPG_KHG"/>
</dbReference>
<keyword evidence="5" id="KW-0119">Carbohydrate metabolism</keyword>
<evidence type="ECO:0000256" key="1">
    <source>
        <dbReference type="ARBA" id="ARBA00004761"/>
    </source>
</evidence>
<reference evidence="6 7" key="1">
    <citation type="submission" date="2014-08" db="EMBL/GenBank/DDBJ databases">
        <title>Clostridium innocuum, an unnegligible vancomycin-resistant pathogen causing extra-intestinal infections.</title>
        <authorList>
            <person name="Feng Y."/>
            <person name="Chiu C.-H."/>
        </authorList>
    </citation>
    <scope>NUCLEOTIDE SEQUENCE [LARGE SCALE GENOMIC DNA]</scope>
    <source>
        <strain evidence="6 7">AN88</strain>
    </source>
</reference>
<evidence type="ECO:0000256" key="4">
    <source>
        <dbReference type="ARBA" id="ARBA00023239"/>
    </source>
</evidence>